<keyword evidence="4 8" id="KW-0732">Signal</keyword>
<keyword evidence="3" id="KW-0479">Metal-binding</keyword>
<reference evidence="11" key="1">
    <citation type="journal article" date="2019" name="Int. J. Syst. Evol. Microbiol.">
        <title>The Global Catalogue of Microorganisms (GCM) 10K type strain sequencing project: providing services to taxonomists for standard genome sequencing and annotation.</title>
        <authorList>
            <consortium name="The Broad Institute Genomics Platform"/>
            <consortium name="The Broad Institute Genome Sequencing Center for Infectious Disease"/>
            <person name="Wu L."/>
            <person name="Ma J."/>
        </authorList>
    </citation>
    <scope>NUCLEOTIDE SEQUENCE [LARGE SCALE GENOMIC DNA]</scope>
    <source>
        <strain evidence="11">CGMCC 4.1467</strain>
    </source>
</reference>
<evidence type="ECO:0000256" key="3">
    <source>
        <dbReference type="ARBA" id="ARBA00022723"/>
    </source>
</evidence>
<comment type="caution">
    <text evidence="10">The sequence shown here is derived from an EMBL/GenBank/DDBJ whole genome shotgun (WGS) entry which is preliminary data.</text>
</comment>
<dbReference type="InterPro" id="IPR000917">
    <property type="entry name" value="Sulfatase_N"/>
</dbReference>
<evidence type="ECO:0000256" key="7">
    <source>
        <dbReference type="SAM" id="MobiDB-lite"/>
    </source>
</evidence>
<dbReference type="Pfam" id="PF00884">
    <property type="entry name" value="Sulfatase"/>
    <property type="match status" value="1"/>
</dbReference>
<evidence type="ECO:0000256" key="1">
    <source>
        <dbReference type="ARBA" id="ARBA00001913"/>
    </source>
</evidence>
<evidence type="ECO:0000256" key="6">
    <source>
        <dbReference type="ARBA" id="ARBA00022837"/>
    </source>
</evidence>
<evidence type="ECO:0000313" key="11">
    <source>
        <dbReference type="Proteomes" id="UP001596472"/>
    </source>
</evidence>
<keyword evidence="11" id="KW-1185">Reference proteome</keyword>
<dbReference type="PANTHER" id="PTHR42693">
    <property type="entry name" value="ARYLSULFATASE FAMILY MEMBER"/>
    <property type="match status" value="1"/>
</dbReference>
<dbReference type="RefSeq" id="WP_379708701.1">
    <property type="nucleotide sequence ID" value="NZ_JBHTBS010000001.1"/>
</dbReference>
<comment type="similarity">
    <text evidence="2">Belongs to the sulfatase family.</text>
</comment>
<feature type="chain" id="PRO_5046518686" evidence="8">
    <location>
        <begin position="19"/>
        <end position="527"/>
    </location>
</feature>
<feature type="signal peptide" evidence="8">
    <location>
        <begin position="1"/>
        <end position="18"/>
    </location>
</feature>
<evidence type="ECO:0000256" key="8">
    <source>
        <dbReference type="SAM" id="SignalP"/>
    </source>
</evidence>
<feature type="domain" description="Sulfatase N-terminal" evidence="9">
    <location>
        <begin position="22"/>
        <end position="394"/>
    </location>
</feature>
<evidence type="ECO:0000256" key="2">
    <source>
        <dbReference type="ARBA" id="ARBA00008779"/>
    </source>
</evidence>
<dbReference type="InterPro" id="IPR017850">
    <property type="entry name" value="Alkaline_phosphatase_core_sf"/>
</dbReference>
<comment type="cofactor">
    <cofactor evidence="1">
        <name>Ca(2+)</name>
        <dbReference type="ChEBI" id="CHEBI:29108"/>
    </cofactor>
</comment>
<dbReference type="SUPFAM" id="SSF53649">
    <property type="entry name" value="Alkaline phosphatase-like"/>
    <property type="match status" value="1"/>
</dbReference>
<proteinExistence type="inferred from homology"/>
<gene>
    <name evidence="10" type="ORF">ACFQY0_02390</name>
</gene>
<dbReference type="CDD" id="cd16144">
    <property type="entry name" value="ARS_like"/>
    <property type="match status" value="1"/>
</dbReference>
<dbReference type="Gene3D" id="3.40.720.10">
    <property type="entry name" value="Alkaline Phosphatase, subunit A"/>
    <property type="match status" value="1"/>
</dbReference>
<organism evidence="10 11">
    <name type="scientific">Haloferula chungangensis</name>
    <dbReference type="NCBI Taxonomy" id="1048331"/>
    <lineage>
        <taxon>Bacteria</taxon>
        <taxon>Pseudomonadati</taxon>
        <taxon>Verrucomicrobiota</taxon>
        <taxon>Verrucomicrobiia</taxon>
        <taxon>Verrucomicrobiales</taxon>
        <taxon>Verrucomicrobiaceae</taxon>
        <taxon>Haloferula</taxon>
    </lineage>
</organism>
<evidence type="ECO:0000256" key="5">
    <source>
        <dbReference type="ARBA" id="ARBA00022801"/>
    </source>
</evidence>
<dbReference type="Proteomes" id="UP001596472">
    <property type="component" value="Unassembled WGS sequence"/>
</dbReference>
<accession>A0ABW2L119</accession>
<evidence type="ECO:0000313" key="10">
    <source>
        <dbReference type="EMBL" id="MFC7336012.1"/>
    </source>
</evidence>
<dbReference type="PANTHER" id="PTHR42693:SF42">
    <property type="entry name" value="ARYLSULFATASE G"/>
    <property type="match status" value="1"/>
</dbReference>
<evidence type="ECO:0000256" key="4">
    <source>
        <dbReference type="ARBA" id="ARBA00022729"/>
    </source>
</evidence>
<feature type="region of interest" description="Disordered" evidence="7">
    <location>
        <begin position="507"/>
        <end position="527"/>
    </location>
</feature>
<dbReference type="Gene3D" id="3.30.1120.10">
    <property type="match status" value="1"/>
</dbReference>
<sequence>MKALLCSLVLTVQLLAAAEQPPNIVFILADDLGITDINAFATHFTGEAAEKLFYETPNLDKLAADGIPFSQSYANQLCSPTRAAILSGRIASTLGITTATPNTRTYYNQGMKVPEGCSPHDAFAHKDKISSPQAWINANSNTALDPALPTLPRVLSTHSSAFIGKWHLGGHGVAELQPAAHGFRELAFADVGGSQYFDWQSSWNRTKPFLKTMPGKFRIGMSGPPTGHDYLTDDLNARACAFIKEQAGLPEDSKPFLLYYCPFAVHTPIEAPEASIAHFAKKPQRGHLGHDNATYAAMLKHLDDSIGAIRKTLEETGLSENTILVFTSDNGGVEFTDPAATDNQPFKGGKACLYEGGIRVPTIIHWPEHFEGGTWCDSVIDATDFLPTLAELTGNRIPDKIDGRSAVSLLKAPTKAQPPRTLYWHYPFNVIVKHPDHGTPLTPHSAIRVGDHKLIWDWHGSLELYDIAKDPYEKNNLAKESPELTTQLHRQLKEWLKKNVAAPYFPKRNPEFGPDAPGQAFPFEDLR</sequence>
<dbReference type="InterPro" id="IPR050738">
    <property type="entry name" value="Sulfatase"/>
</dbReference>
<keyword evidence="5" id="KW-0378">Hydrolase</keyword>
<evidence type="ECO:0000259" key="9">
    <source>
        <dbReference type="Pfam" id="PF00884"/>
    </source>
</evidence>
<dbReference type="EMBL" id="JBHTBS010000001">
    <property type="protein sequence ID" value="MFC7336012.1"/>
    <property type="molecule type" value="Genomic_DNA"/>
</dbReference>
<keyword evidence="6" id="KW-0106">Calcium</keyword>
<protein>
    <submittedName>
        <fullName evidence="10">Sulfatase</fullName>
    </submittedName>
</protein>
<name>A0ABW2L119_9BACT</name>